<dbReference type="PIRSF" id="PIRSF037006">
    <property type="entry name" value="Wax_synthase"/>
    <property type="match status" value="1"/>
</dbReference>
<evidence type="ECO:0000313" key="11">
    <source>
        <dbReference type="EMBL" id="WJZ95978.1"/>
    </source>
</evidence>
<comment type="similarity">
    <text evidence="2">Belongs to the wax synthase family.</text>
</comment>
<feature type="transmembrane region" description="Helical" evidence="9">
    <location>
        <begin position="137"/>
        <end position="154"/>
    </location>
</feature>
<dbReference type="InterPro" id="IPR032805">
    <property type="entry name" value="Wax_synthase_dom"/>
</dbReference>
<keyword evidence="6" id="KW-0443">Lipid metabolism</keyword>
<proteinExistence type="inferred from homology"/>
<keyword evidence="7 9" id="KW-0472">Membrane</keyword>
<feature type="transmembrane region" description="Helical" evidence="9">
    <location>
        <begin position="304"/>
        <end position="324"/>
    </location>
</feature>
<evidence type="ECO:0000259" key="10">
    <source>
        <dbReference type="Pfam" id="PF13813"/>
    </source>
</evidence>
<keyword evidence="4 9" id="KW-0812">Transmembrane</keyword>
<dbReference type="EMBL" id="CP126657">
    <property type="protein sequence ID" value="WJZ95978.1"/>
    <property type="molecule type" value="Genomic_DNA"/>
</dbReference>
<evidence type="ECO:0000256" key="3">
    <source>
        <dbReference type="ARBA" id="ARBA00022679"/>
    </source>
</evidence>
<comment type="subcellular location">
    <subcellularLocation>
        <location evidence="1">Membrane</location>
        <topology evidence="1">Multi-pass membrane protein</topology>
    </subcellularLocation>
</comment>
<keyword evidence="8" id="KW-0012">Acyltransferase</keyword>
<reference evidence="11 12" key="1">
    <citation type="journal article" date="2023" name="Hortic Res">
        <title>The complete reference genome for grapevine (Vitis vinifera L.) genetics and breeding.</title>
        <authorList>
            <person name="Shi X."/>
            <person name="Cao S."/>
            <person name="Wang X."/>
            <person name="Huang S."/>
            <person name="Wang Y."/>
            <person name="Liu Z."/>
            <person name="Liu W."/>
            <person name="Leng X."/>
            <person name="Peng Y."/>
            <person name="Wang N."/>
            <person name="Wang Y."/>
            <person name="Ma Z."/>
            <person name="Xu X."/>
            <person name="Zhang F."/>
            <person name="Xue H."/>
            <person name="Zhong H."/>
            <person name="Wang Y."/>
            <person name="Zhang K."/>
            <person name="Velt A."/>
            <person name="Avia K."/>
            <person name="Holtgrawe D."/>
            <person name="Grimplet J."/>
            <person name="Matus J.T."/>
            <person name="Ware D."/>
            <person name="Wu X."/>
            <person name="Wang H."/>
            <person name="Liu C."/>
            <person name="Fang Y."/>
            <person name="Rustenholz C."/>
            <person name="Cheng Z."/>
            <person name="Xiao H."/>
            <person name="Zhou Y."/>
        </authorList>
    </citation>
    <scope>NUCLEOTIDE SEQUENCE [LARGE SCALE GENOMIC DNA]</scope>
    <source>
        <strain evidence="12">cv. Pinot noir / PN40024</strain>
        <tissue evidence="11">Leaf</tissue>
    </source>
</reference>
<sequence>MIRREGGGGKLRKMKGEISNFVMVWVLVYASLIYCYSIAKILPKGITRFLAIIPIVFVFLILPLNLHTMHLGGTSAFFIAWLANFKLLLFAFGKGPLSADPSISLLRFIAVACLPIKIQQKPSPKTSRKPQKSTLNYAVKALLLALVVRSLDYNKYMHPKVILCVYSLIIYFTLELILAVAGFLPRLLLGVELEAQFDEPYLSTSLQDFWGRRWNIMVSNILRPTVYEPTLWASSRILGRKWAPLPAILGTFVVSALMHELMFYYLARVRPTWEITWFFLLHGLCLAVEVLLKKALPDTCRLPRFISGPLAVVFVMGTGFWLFFPQLLRCKADVRAFDEYAAVGAFFKSVGTAFTSKPYNETVR</sequence>
<dbReference type="InterPro" id="IPR017088">
    <property type="entry name" value="Wax_synthase_Magnoliopsida"/>
</dbReference>
<keyword evidence="12" id="KW-1185">Reference proteome</keyword>
<accession>A0ABY9CMU2</accession>
<feature type="transmembrane region" description="Helical" evidence="9">
    <location>
        <begin position="76"/>
        <end position="93"/>
    </location>
</feature>
<evidence type="ECO:0000256" key="6">
    <source>
        <dbReference type="ARBA" id="ARBA00023098"/>
    </source>
</evidence>
<evidence type="ECO:0000256" key="8">
    <source>
        <dbReference type="ARBA" id="ARBA00023315"/>
    </source>
</evidence>
<gene>
    <name evidence="11" type="ORF">VitviT2T_014709</name>
</gene>
<dbReference type="Proteomes" id="UP001227230">
    <property type="component" value="Chromosome 10"/>
</dbReference>
<evidence type="ECO:0000256" key="4">
    <source>
        <dbReference type="ARBA" id="ARBA00022692"/>
    </source>
</evidence>
<dbReference type="PANTHER" id="PTHR31595">
    <property type="entry name" value="LONG-CHAIN-ALCOHOL O-FATTY-ACYLTRANSFERASE 3-RELATED"/>
    <property type="match status" value="1"/>
</dbReference>
<feature type="transmembrane region" description="Helical" evidence="9">
    <location>
        <begin position="160"/>
        <end position="184"/>
    </location>
</feature>
<feature type="transmembrane region" description="Helical" evidence="9">
    <location>
        <begin position="21"/>
        <end position="39"/>
    </location>
</feature>
<name>A0ABY9CMU2_VITVI</name>
<keyword evidence="3" id="KW-0808">Transferase</keyword>
<keyword evidence="5 9" id="KW-1133">Transmembrane helix</keyword>
<dbReference type="PANTHER" id="PTHR31595:SF77">
    <property type="entry name" value="ACYL-COA--STEROL O-ACYLTRANSFERASE 1-LIKE"/>
    <property type="match status" value="1"/>
</dbReference>
<evidence type="ECO:0000256" key="9">
    <source>
        <dbReference type="SAM" id="Phobius"/>
    </source>
</evidence>
<organism evidence="11 12">
    <name type="scientific">Vitis vinifera</name>
    <name type="common">Grape</name>
    <dbReference type="NCBI Taxonomy" id="29760"/>
    <lineage>
        <taxon>Eukaryota</taxon>
        <taxon>Viridiplantae</taxon>
        <taxon>Streptophyta</taxon>
        <taxon>Embryophyta</taxon>
        <taxon>Tracheophyta</taxon>
        <taxon>Spermatophyta</taxon>
        <taxon>Magnoliopsida</taxon>
        <taxon>eudicotyledons</taxon>
        <taxon>Gunneridae</taxon>
        <taxon>Pentapetalae</taxon>
        <taxon>rosids</taxon>
        <taxon>Vitales</taxon>
        <taxon>Vitaceae</taxon>
        <taxon>Viteae</taxon>
        <taxon>Vitis</taxon>
    </lineage>
</organism>
<evidence type="ECO:0000313" key="12">
    <source>
        <dbReference type="Proteomes" id="UP001227230"/>
    </source>
</evidence>
<feature type="transmembrane region" description="Helical" evidence="9">
    <location>
        <begin position="45"/>
        <end position="64"/>
    </location>
</feature>
<feature type="domain" description="Wax synthase" evidence="10">
    <location>
        <begin position="195"/>
        <end position="280"/>
    </location>
</feature>
<dbReference type="Pfam" id="PF13813">
    <property type="entry name" value="MBOAT_2"/>
    <property type="match status" value="1"/>
</dbReference>
<evidence type="ECO:0000256" key="1">
    <source>
        <dbReference type="ARBA" id="ARBA00004141"/>
    </source>
</evidence>
<evidence type="ECO:0000256" key="2">
    <source>
        <dbReference type="ARBA" id="ARBA00007282"/>
    </source>
</evidence>
<feature type="transmembrane region" description="Helical" evidence="9">
    <location>
        <begin position="245"/>
        <end position="267"/>
    </location>
</feature>
<dbReference type="InterPro" id="IPR044851">
    <property type="entry name" value="Wax_synthase"/>
</dbReference>
<evidence type="ECO:0000256" key="7">
    <source>
        <dbReference type="ARBA" id="ARBA00023136"/>
    </source>
</evidence>
<feature type="transmembrane region" description="Helical" evidence="9">
    <location>
        <begin position="273"/>
        <end position="292"/>
    </location>
</feature>
<protein>
    <recommendedName>
        <fullName evidence="10">Wax synthase domain-containing protein</fullName>
    </recommendedName>
</protein>
<evidence type="ECO:0000256" key="5">
    <source>
        <dbReference type="ARBA" id="ARBA00022989"/>
    </source>
</evidence>